<evidence type="ECO:0000313" key="2">
    <source>
        <dbReference type="Proteomes" id="UP000094527"/>
    </source>
</evidence>
<dbReference type="Proteomes" id="UP000094527">
    <property type="component" value="Unassembled WGS sequence"/>
</dbReference>
<accession>A0A1D2MWG7</accession>
<sequence length="182" mass="20525">MKRIQRRVRDSDMPHTSRSLTFDRKTFLECSKRMKGLVSTLGRQQSFKDDEDEAQSIDDNNYNELMCSKAEATSVRVDDVKVTIDNNCEVEMGQREDNAEANRDSQSNVVVFGNLSLPGPSTVNLTIRSASMSDNHPSVIATTKKRKRSRSRDSIWMKPLSHFVSFMSIIGGNVDITSYPPS</sequence>
<dbReference type="AlphaFoldDB" id="A0A1D2MWG7"/>
<name>A0A1D2MWG7_ORCCI</name>
<protein>
    <submittedName>
        <fullName evidence="1">Uncharacterized protein</fullName>
    </submittedName>
</protein>
<proteinExistence type="predicted"/>
<organism evidence="1 2">
    <name type="scientific">Orchesella cincta</name>
    <name type="common">Springtail</name>
    <name type="synonym">Podura cincta</name>
    <dbReference type="NCBI Taxonomy" id="48709"/>
    <lineage>
        <taxon>Eukaryota</taxon>
        <taxon>Metazoa</taxon>
        <taxon>Ecdysozoa</taxon>
        <taxon>Arthropoda</taxon>
        <taxon>Hexapoda</taxon>
        <taxon>Collembola</taxon>
        <taxon>Entomobryomorpha</taxon>
        <taxon>Entomobryoidea</taxon>
        <taxon>Orchesellidae</taxon>
        <taxon>Orchesellinae</taxon>
        <taxon>Orchesella</taxon>
    </lineage>
</organism>
<gene>
    <name evidence="1" type="ORF">Ocin01_09404</name>
</gene>
<comment type="caution">
    <text evidence="1">The sequence shown here is derived from an EMBL/GenBank/DDBJ whole genome shotgun (WGS) entry which is preliminary data.</text>
</comment>
<reference evidence="1 2" key="1">
    <citation type="journal article" date="2016" name="Genome Biol. Evol.">
        <title>Gene Family Evolution Reflects Adaptation to Soil Environmental Stressors in the Genome of the Collembolan Orchesella cincta.</title>
        <authorList>
            <person name="Faddeeva-Vakhrusheva A."/>
            <person name="Derks M.F."/>
            <person name="Anvar S.Y."/>
            <person name="Agamennone V."/>
            <person name="Suring W."/>
            <person name="Smit S."/>
            <person name="van Straalen N.M."/>
            <person name="Roelofs D."/>
        </authorList>
    </citation>
    <scope>NUCLEOTIDE SEQUENCE [LARGE SCALE GENOMIC DNA]</scope>
    <source>
        <tissue evidence="1">Mixed pool</tissue>
    </source>
</reference>
<dbReference type="EMBL" id="LJIJ01000457">
    <property type="protein sequence ID" value="ODM97288.1"/>
    <property type="molecule type" value="Genomic_DNA"/>
</dbReference>
<evidence type="ECO:0000313" key="1">
    <source>
        <dbReference type="EMBL" id="ODM97288.1"/>
    </source>
</evidence>
<keyword evidence="2" id="KW-1185">Reference proteome</keyword>